<name>A0A0P6XRF0_9CHLR</name>
<evidence type="ECO:0000313" key="4">
    <source>
        <dbReference type="EMBL" id="KPL77843.1"/>
    </source>
</evidence>
<protein>
    <recommendedName>
        <fullName evidence="3">NodB homology domain-containing protein</fullName>
    </recommendedName>
</protein>
<dbReference type="GO" id="GO:0016810">
    <property type="term" value="F:hydrolase activity, acting on carbon-nitrogen (but not peptide) bonds"/>
    <property type="evidence" value="ECO:0007669"/>
    <property type="project" value="InterPro"/>
</dbReference>
<accession>A0A0P6XRF0</accession>
<dbReference type="GO" id="GO:0005975">
    <property type="term" value="P:carbohydrate metabolic process"/>
    <property type="evidence" value="ECO:0007669"/>
    <property type="project" value="InterPro"/>
</dbReference>
<organism evidence="4 5">
    <name type="scientific">Ornatilinea apprima</name>
    <dbReference type="NCBI Taxonomy" id="1134406"/>
    <lineage>
        <taxon>Bacteria</taxon>
        <taxon>Bacillati</taxon>
        <taxon>Chloroflexota</taxon>
        <taxon>Anaerolineae</taxon>
        <taxon>Anaerolineales</taxon>
        <taxon>Anaerolineaceae</taxon>
        <taxon>Ornatilinea</taxon>
    </lineage>
</organism>
<evidence type="ECO:0000256" key="1">
    <source>
        <dbReference type="ARBA" id="ARBA00022729"/>
    </source>
</evidence>
<dbReference type="InterPro" id="IPR011330">
    <property type="entry name" value="Glyco_hydro/deAcase_b/a-brl"/>
</dbReference>
<feature type="chain" id="PRO_5006133188" description="NodB homology domain-containing protein" evidence="2">
    <location>
        <begin position="23"/>
        <end position="382"/>
    </location>
</feature>
<dbReference type="Gene3D" id="3.20.20.370">
    <property type="entry name" value="Glycoside hydrolase/deacetylase"/>
    <property type="match status" value="1"/>
</dbReference>
<feature type="signal peptide" evidence="2">
    <location>
        <begin position="1"/>
        <end position="22"/>
    </location>
</feature>
<reference evidence="4 5" key="1">
    <citation type="submission" date="2015-07" db="EMBL/GenBank/DDBJ databases">
        <title>Genome sequence of Ornatilinea apprima DSM 23815.</title>
        <authorList>
            <person name="Hemp J."/>
            <person name="Ward L.M."/>
            <person name="Pace L.A."/>
            <person name="Fischer W.W."/>
        </authorList>
    </citation>
    <scope>NUCLEOTIDE SEQUENCE [LARGE SCALE GENOMIC DNA]</scope>
    <source>
        <strain evidence="4 5">P3M-1</strain>
    </source>
</reference>
<dbReference type="PANTHER" id="PTHR34216:SF7">
    <property type="entry name" value="POLY-BETA-1,6-N-ACETYL-D-GLUCOSAMINE N-DEACETYLASE"/>
    <property type="match status" value="1"/>
</dbReference>
<dbReference type="Proteomes" id="UP000050417">
    <property type="component" value="Unassembled WGS sequence"/>
</dbReference>
<dbReference type="InterPro" id="IPR051398">
    <property type="entry name" value="Polysacch_Deacetylase"/>
</dbReference>
<dbReference type="Pfam" id="PF01522">
    <property type="entry name" value="Polysacc_deac_1"/>
    <property type="match status" value="1"/>
</dbReference>
<dbReference type="PANTHER" id="PTHR34216">
    <property type="match status" value="1"/>
</dbReference>
<dbReference type="InterPro" id="IPR002509">
    <property type="entry name" value="NODB_dom"/>
</dbReference>
<keyword evidence="5" id="KW-1185">Reference proteome</keyword>
<dbReference type="EMBL" id="LGCL01000021">
    <property type="protein sequence ID" value="KPL77843.1"/>
    <property type="molecule type" value="Genomic_DNA"/>
</dbReference>
<evidence type="ECO:0000259" key="3">
    <source>
        <dbReference type="Pfam" id="PF01522"/>
    </source>
</evidence>
<dbReference type="SUPFAM" id="SSF88713">
    <property type="entry name" value="Glycoside hydrolase/deacetylase"/>
    <property type="match status" value="1"/>
</dbReference>
<proteinExistence type="predicted"/>
<sequence>MPVCLLAGGLAACSASSSQASADLTATQVFESALLTATWSVPTATPLPTQTPTPQPTPTVVRTPPALPGVFQTSLLNKADAPRSYEQDVCAYLKNRLDPAKAQPGTVVMPIMFHSITDGPADKVYQISHETLDRLMRDLKDQDFEIISMDQLVEFLYENEWIPPRSVVLISDDLHFADYYESHFKPFLAESGGVVVNAWISKTDPNPQVIQENQRLQTEGWVDHQAHGVVHNINISALSDEAFIRSELQGSRDSILATFGKAPVAYIWPGGGFTPQAAEIALELGYKVGFTTNPRGPLMYNWIPNAQEKDANRPALIPEGDVANPLMVLPRFWDADASRYIDIVRRIGQDAALAAQETHAVEMEYYQIVCQEEYGALSVEPE</sequence>
<gene>
    <name evidence="4" type="ORF">ADN00_08135</name>
</gene>
<dbReference type="OrthoDB" id="155458at2"/>
<dbReference type="AlphaFoldDB" id="A0A0P6XRF0"/>
<comment type="caution">
    <text evidence="4">The sequence shown here is derived from an EMBL/GenBank/DDBJ whole genome shotgun (WGS) entry which is preliminary data.</text>
</comment>
<keyword evidence="1 2" id="KW-0732">Signal</keyword>
<feature type="domain" description="NodB homology" evidence="3">
    <location>
        <begin position="211"/>
        <end position="288"/>
    </location>
</feature>
<evidence type="ECO:0000256" key="2">
    <source>
        <dbReference type="SAM" id="SignalP"/>
    </source>
</evidence>
<dbReference type="STRING" id="1134406.ADN00_08135"/>
<evidence type="ECO:0000313" key="5">
    <source>
        <dbReference type="Proteomes" id="UP000050417"/>
    </source>
</evidence>
<dbReference type="RefSeq" id="WP_152966293.1">
    <property type="nucleotide sequence ID" value="NZ_LGCL01000021.1"/>
</dbReference>